<name>A0AA48SEZ5_9VIRU</name>
<proteinExistence type="predicted"/>
<organism evidence="1">
    <name type="scientific">Malaco herpesvirus 2</name>
    <dbReference type="NCBI Taxonomy" id="3031798"/>
    <lineage>
        <taxon>Viruses</taxon>
        <taxon>Duplodnaviria</taxon>
        <taxon>Heunggongvirae</taxon>
        <taxon>Peploviricota</taxon>
        <taxon>Herviviricetes</taxon>
        <taxon>Herpesvirales</taxon>
        <taxon>Malacoherpesviridae</taxon>
    </lineage>
</organism>
<dbReference type="EMBL" id="BK063060">
    <property type="protein sequence ID" value="DBA11585.1"/>
    <property type="molecule type" value="Genomic_DNA"/>
</dbReference>
<reference evidence="1" key="2">
    <citation type="submission" date="2023-01" db="EMBL/GenBank/DDBJ databases">
        <authorList>
            <person name="Rosani U."/>
            <person name="Delmont T.O."/>
            <person name="Gaia M."/>
            <person name="Krupovic M."/>
        </authorList>
    </citation>
    <scope>NUCLEOTIDE SEQUENCE</scope>
    <source>
        <strain evidence="1">MalacoHV2/Med/2018 153</strain>
    </source>
</reference>
<protein>
    <submittedName>
        <fullName evidence="1">ORF45</fullName>
    </submittedName>
</protein>
<reference evidence="1" key="1">
    <citation type="journal article" date="2023" name="Front. Mar. Sci.">
        <title>Tracing the invertebrate herpesviruses in the global sequence datasets.</title>
        <authorList>
            <person name="Rosani U."/>
            <person name="Gaia M."/>
            <person name="Delmont T.O."/>
            <person name="Krupovic M."/>
        </authorList>
    </citation>
    <scope>NUCLEOTIDE SEQUENCE</scope>
    <source>
        <strain evidence="1">MalacoHV2/Med/2018 153</strain>
    </source>
</reference>
<sequence length="144" mass="16535">MLKDVKIPTLINIFYIILLLFISQCDTRCPSGNITSAGPYFQSKVDGYINLKIFSRCVSTECKEIKTDWMLTFRGGYNASEATPKTFALQRKLLSNQLKECTVKLFGTDTDITKSIWIATVGRFDIFSNNLSMTLPFIFWYRDQ</sequence>
<accession>A0AA48SEZ5</accession>
<evidence type="ECO:0000313" key="1">
    <source>
        <dbReference type="EMBL" id="DBA11585.1"/>
    </source>
</evidence>